<protein>
    <recommendedName>
        <fullName evidence="5">Cytochrome b5 heme-binding domain-containing protein</fullName>
    </recommendedName>
</protein>
<comment type="caution">
    <text evidence="6">The sequence shown here is derived from an EMBL/GenBank/DDBJ whole genome shotgun (WGS) entry which is preliminary data.</text>
</comment>
<dbReference type="Pfam" id="PF00173">
    <property type="entry name" value="Cyt-b5"/>
    <property type="match status" value="1"/>
</dbReference>
<evidence type="ECO:0000259" key="5">
    <source>
        <dbReference type="PROSITE" id="PS50255"/>
    </source>
</evidence>
<keyword evidence="2 4" id="KW-0479">Metal-binding</keyword>
<sequence length="85" mass="8988">AGSMAAPALPDPSECTCDPSFSGERQVSLEELAEHLTEASCWVLIRGAVWDLTPFLVDHPGGAGAILEFAGRDATAVWESLHPPE</sequence>
<dbReference type="OrthoDB" id="260519at2759"/>
<dbReference type="PANTHER" id="PTHR46237:SF1">
    <property type="entry name" value="CYTOCHROME B5 REDUCTASE 4"/>
    <property type="match status" value="1"/>
</dbReference>
<dbReference type="InterPro" id="IPR001199">
    <property type="entry name" value="Cyt_B5-like_heme/steroid-bd"/>
</dbReference>
<keyword evidence="7" id="KW-1185">Reference proteome</keyword>
<dbReference type="AlphaFoldDB" id="A0A813E621"/>
<dbReference type="PRINTS" id="PR00363">
    <property type="entry name" value="CYTOCHROMEB5"/>
</dbReference>
<name>A0A813E621_POLGL</name>
<gene>
    <name evidence="6" type="ORF">PGLA1383_LOCUS12888</name>
</gene>
<dbReference type="GO" id="GO:0005737">
    <property type="term" value="C:cytoplasm"/>
    <property type="evidence" value="ECO:0007669"/>
    <property type="project" value="TreeGrafter"/>
</dbReference>
<dbReference type="Gene3D" id="3.10.120.10">
    <property type="entry name" value="Cytochrome b5-like heme/steroid binding domain"/>
    <property type="match status" value="1"/>
</dbReference>
<organism evidence="6 7">
    <name type="scientific">Polarella glacialis</name>
    <name type="common">Dinoflagellate</name>
    <dbReference type="NCBI Taxonomy" id="89957"/>
    <lineage>
        <taxon>Eukaryota</taxon>
        <taxon>Sar</taxon>
        <taxon>Alveolata</taxon>
        <taxon>Dinophyceae</taxon>
        <taxon>Suessiales</taxon>
        <taxon>Suessiaceae</taxon>
        <taxon>Polarella</taxon>
    </lineage>
</organism>
<dbReference type="GO" id="GO:0020037">
    <property type="term" value="F:heme binding"/>
    <property type="evidence" value="ECO:0007669"/>
    <property type="project" value="UniProtKB-UniRule"/>
</dbReference>
<dbReference type="EMBL" id="CAJNNV010006968">
    <property type="protein sequence ID" value="CAE8594331.1"/>
    <property type="molecule type" value="Genomic_DNA"/>
</dbReference>
<feature type="non-terminal residue" evidence="6">
    <location>
        <position position="85"/>
    </location>
</feature>
<evidence type="ECO:0000313" key="6">
    <source>
        <dbReference type="EMBL" id="CAE8594331.1"/>
    </source>
</evidence>
<keyword evidence="1 4" id="KW-0349">Heme</keyword>
<dbReference type="PANTHER" id="PTHR46237">
    <property type="entry name" value="CYTOCHROME B5 REDUCTASE 4 FAMILY MEMBER"/>
    <property type="match status" value="1"/>
</dbReference>
<keyword evidence="3 4" id="KW-0408">Iron</keyword>
<evidence type="ECO:0000256" key="4">
    <source>
        <dbReference type="RuleBase" id="RU362121"/>
    </source>
</evidence>
<dbReference type="PROSITE" id="PS00191">
    <property type="entry name" value="CYTOCHROME_B5_1"/>
    <property type="match status" value="1"/>
</dbReference>
<feature type="non-terminal residue" evidence="6">
    <location>
        <position position="1"/>
    </location>
</feature>
<dbReference type="PROSITE" id="PS50255">
    <property type="entry name" value="CYTOCHROME_B5_2"/>
    <property type="match status" value="1"/>
</dbReference>
<evidence type="ECO:0000313" key="7">
    <source>
        <dbReference type="Proteomes" id="UP000654075"/>
    </source>
</evidence>
<dbReference type="InterPro" id="IPR018506">
    <property type="entry name" value="Cyt_B5_heme-BS"/>
</dbReference>
<feature type="domain" description="Cytochrome b5 heme-binding" evidence="5">
    <location>
        <begin position="24"/>
        <end position="85"/>
    </location>
</feature>
<dbReference type="Proteomes" id="UP000654075">
    <property type="component" value="Unassembled WGS sequence"/>
</dbReference>
<dbReference type="GO" id="GO:0046872">
    <property type="term" value="F:metal ion binding"/>
    <property type="evidence" value="ECO:0007669"/>
    <property type="project" value="UniProtKB-UniRule"/>
</dbReference>
<evidence type="ECO:0000256" key="2">
    <source>
        <dbReference type="ARBA" id="ARBA00022723"/>
    </source>
</evidence>
<accession>A0A813E621</accession>
<evidence type="ECO:0000256" key="3">
    <source>
        <dbReference type="ARBA" id="ARBA00023004"/>
    </source>
</evidence>
<evidence type="ECO:0000256" key="1">
    <source>
        <dbReference type="ARBA" id="ARBA00022617"/>
    </source>
</evidence>
<dbReference type="InterPro" id="IPR051872">
    <property type="entry name" value="Cytochrome_b5/Flavoprotein_Rdt"/>
</dbReference>
<proteinExistence type="inferred from homology"/>
<dbReference type="InterPro" id="IPR036400">
    <property type="entry name" value="Cyt_B5-like_heme/steroid_sf"/>
</dbReference>
<reference evidence="6" key="1">
    <citation type="submission" date="2021-02" db="EMBL/GenBank/DDBJ databases">
        <authorList>
            <person name="Dougan E. K."/>
            <person name="Rhodes N."/>
            <person name="Thang M."/>
            <person name="Chan C."/>
        </authorList>
    </citation>
    <scope>NUCLEOTIDE SEQUENCE</scope>
</reference>
<dbReference type="SMART" id="SM01117">
    <property type="entry name" value="Cyt-b5"/>
    <property type="match status" value="1"/>
</dbReference>
<dbReference type="GO" id="GO:0004128">
    <property type="term" value="F:cytochrome-b5 reductase activity, acting on NAD(P)H"/>
    <property type="evidence" value="ECO:0007669"/>
    <property type="project" value="TreeGrafter"/>
</dbReference>
<dbReference type="SUPFAM" id="SSF55856">
    <property type="entry name" value="Cytochrome b5-like heme/steroid binding domain"/>
    <property type="match status" value="1"/>
</dbReference>
<comment type="similarity">
    <text evidence="4">Belongs to the cytochrome b5 family.</text>
</comment>